<dbReference type="SUPFAM" id="SSF47413">
    <property type="entry name" value="lambda repressor-like DNA-binding domains"/>
    <property type="match status" value="1"/>
</dbReference>
<dbReference type="EMBL" id="QFQZ01000032">
    <property type="protein sequence ID" value="PZR34097.1"/>
    <property type="molecule type" value="Genomic_DNA"/>
</dbReference>
<dbReference type="RefSeq" id="WP_304277767.1">
    <property type="nucleotide sequence ID" value="NZ_QFQZ01000032.1"/>
</dbReference>
<dbReference type="AlphaFoldDB" id="A0A2W5V5T2"/>
<comment type="caution">
    <text evidence="2">The sequence shown here is derived from an EMBL/GenBank/DDBJ whole genome shotgun (WGS) entry which is preliminary data.</text>
</comment>
<sequence length="164" mass="18552">MSQLDASYARQSALLSTILKTIRGERRLTQLELANAMGIAEKTYENFEAGRGRLNFDRIKRFAEATRSDALAIVHGVMFEDPEIAYRAMDNKSSTILWLAHREFSEDVGDAVSLLPGTAVFEAFRQAFAALKELLARRRNGAEHWLEQEISRLYRGGERSSPED</sequence>
<dbReference type="InterPro" id="IPR010982">
    <property type="entry name" value="Lambda_DNA-bd_dom_sf"/>
</dbReference>
<accession>A0A2W5V5T2</accession>
<reference evidence="2 3" key="1">
    <citation type="submission" date="2017-08" db="EMBL/GenBank/DDBJ databases">
        <title>Infants hospitalized years apart are colonized by the same room-sourced microbial strains.</title>
        <authorList>
            <person name="Brooks B."/>
            <person name="Olm M.R."/>
            <person name="Firek B.A."/>
            <person name="Baker R."/>
            <person name="Thomas B.C."/>
            <person name="Morowitz M.J."/>
            <person name="Banfield J.F."/>
        </authorList>
    </citation>
    <scope>NUCLEOTIDE SEQUENCE [LARGE SCALE GENOMIC DNA]</scope>
    <source>
        <strain evidence="2">S2_003_000_R2_4</strain>
    </source>
</reference>
<dbReference type="Pfam" id="PF01381">
    <property type="entry name" value="HTH_3"/>
    <property type="match status" value="1"/>
</dbReference>
<dbReference type="Gene3D" id="1.10.260.40">
    <property type="entry name" value="lambda repressor-like DNA-binding domains"/>
    <property type="match status" value="1"/>
</dbReference>
<gene>
    <name evidence="2" type="ORF">DI526_11455</name>
</gene>
<dbReference type="Proteomes" id="UP000249393">
    <property type="component" value="Unassembled WGS sequence"/>
</dbReference>
<evidence type="ECO:0000313" key="2">
    <source>
        <dbReference type="EMBL" id="PZR34097.1"/>
    </source>
</evidence>
<dbReference type="CDD" id="cd00093">
    <property type="entry name" value="HTH_XRE"/>
    <property type="match status" value="1"/>
</dbReference>
<dbReference type="PROSITE" id="PS50943">
    <property type="entry name" value="HTH_CROC1"/>
    <property type="match status" value="1"/>
</dbReference>
<name>A0A2W5V5T2_9CAUL</name>
<protein>
    <submittedName>
        <fullName evidence="2">XRE family transcriptional regulator</fullName>
    </submittedName>
</protein>
<organism evidence="2 3">
    <name type="scientific">Caulobacter segnis</name>
    <dbReference type="NCBI Taxonomy" id="88688"/>
    <lineage>
        <taxon>Bacteria</taxon>
        <taxon>Pseudomonadati</taxon>
        <taxon>Pseudomonadota</taxon>
        <taxon>Alphaproteobacteria</taxon>
        <taxon>Caulobacterales</taxon>
        <taxon>Caulobacteraceae</taxon>
        <taxon>Caulobacter</taxon>
    </lineage>
</organism>
<feature type="domain" description="HTH cro/C1-type" evidence="1">
    <location>
        <begin position="19"/>
        <end position="73"/>
    </location>
</feature>
<dbReference type="GO" id="GO:0003677">
    <property type="term" value="F:DNA binding"/>
    <property type="evidence" value="ECO:0007669"/>
    <property type="project" value="InterPro"/>
</dbReference>
<evidence type="ECO:0000259" key="1">
    <source>
        <dbReference type="PROSITE" id="PS50943"/>
    </source>
</evidence>
<evidence type="ECO:0000313" key="3">
    <source>
        <dbReference type="Proteomes" id="UP000249393"/>
    </source>
</evidence>
<dbReference type="SMART" id="SM00530">
    <property type="entry name" value="HTH_XRE"/>
    <property type="match status" value="1"/>
</dbReference>
<proteinExistence type="predicted"/>
<dbReference type="InterPro" id="IPR001387">
    <property type="entry name" value="Cro/C1-type_HTH"/>
</dbReference>